<name>T1DUD0_ANOAQ</name>
<reference evidence="1" key="1">
    <citation type="submission" date="2013-07" db="EMBL/GenBank/DDBJ databases">
        <title>Transcriptome sequencing and developmental regulation of gene expression in Anopheles aquasalis.</title>
        <authorList>
            <consortium name="Brazilian Malaria Network (MCT/CNPq/MS/SCTIE/DECIT/PRONEX 555648/2009-5) and Research Network on Bioactive Molecules from Arthropod Vectors (NAP-MOBIARVE"/>
            <consortium name="University of Sao Paulo)"/>
            <person name="Marinotti O."/>
            <person name="Ribeiro J.M.C."/>
            <person name="Costa-da-Silva A.L."/>
            <person name="Silva M.C.P."/>
            <person name="Lopes A.R."/>
            <person name="Barros M.S."/>
            <person name="Sa-Nunes A."/>
            <person name="Konjin B.B."/>
            <person name="Carvalho E."/>
            <person name="Suesdek L."/>
            <person name="Silva-Neto M.A.C."/>
            <person name="Capurro M.L."/>
        </authorList>
    </citation>
    <scope>NUCLEOTIDE SEQUENCE</scope>
    <source>
        <tissue evidence="1">Whole body</tissue>
    </source>
</reference>
<proteinExistence type="evidence at transcript level"/>
<dbReference type="AlphaFoldDB" id="T1DUD0"/>
<feature type="non-terminal residue" evidence="1">
    <location>
        <position position="1"/>
    </location>
</feature>
<evidence type="ECO:0000313" key="1">
    <source>
        <dbReference type="EMBL" id="JAB01372.1"/>
    </source>
</evidence>
<dbReference type="EMBL" id="GAMD01000219">
    <property type="protein sequence ID" value="JAB01372.1"/>
    <property type="molecule type" value="mRNA"/>
</dbReference>
<protein>
    <submittedName>
        <fullName evidence="1">Uncharacterized protein</fullName>
    </submittedName>
</protein>
<organism evidence="1">
    <name type="scientific">Anopheles aquasalis</name>
    <name type="common">Malaria mosquito</name>
    <dbReference type="NCBI Taxonomy" id="42839"/>
    <lineage>
        <taxon>Eukaryota</taxon>
        <taxon>Metazoa</taxon>
        <taxon>Ecdysozoa</taxon>
        <taxon>Arthropoda</taxon>
        <taxon>Hexapoda</taxon>
        <taxon>Insecta</taxon>
        <taxon>Pterygota</taxon>
        <taxon>Neoptera</taxon>
        <taxon>Endopterygota</taxon>
        <taxon>Diptera</taxon>
        <taxon>Nematocera</taxon>
        <taxon>Culicoidea</taxon>
        <taxon>Culicidae</taxon>
        <taxon>Anophelinae</taxon>
        <taxon>Anopheles</taxon>
    </lineage>
</organism>
<accession>T1DUD0</accession>
<sequence length="189" mass="21851">KASLYFRFFVFDVSFFLDFEASRAYSLLRGVYFLLIVCVDSFNTNNMTSYIAAAFRQIKEIDLVEILGSTVGKLFPQTTPSLVWSVREARLPLKTGTKLPEHSVHLSLHLTMRARLYVCVRVRVSVCLYVSVVRFVLMFRLFQCCVSAFPIPSRRHCKHRFAPNHYYPLLYCSAVLSQFPVDICWPGSR</sequence>